<dbReference type="EMBL" id="NBIV01000040">
    <property type="protein sequence ID" value="PXF46354.1"/>
    <property type="molecule type" value="Genomic_DNA"/>
</dbReference>
<dbReference type="AlphaFoldDB" id="A0A2V3IW34"/>
<dbReference type="Pfam" id="PF04832">
    <property type="entry name" value="SOUL"/>
    <property type="match status" value="1"/>
</dbReference>
<gene>
    <name evidence="2" type="ORF">BWQ96_03853</name>
</gene>
<name>A0A2V3IW34_9FLOR</name>
<evidence type="ECO:0000313" key="3">
    <source>
        <dbReference type="Proteomes" id="UP000247409"/>
    </source>
</evidence>
<dbReference type="SUPFAM" id="SSF55136">
    <property type="entry name" value="Probable bacterial effector-binding domain"/>
    <property type="match status" value="1"/>
</dbReference>
<comment type="similarity">
    <text evidence="1">Belongs to the HEBP family.</text>
</comment>
<sequence length="423" mass="46678">MKATLATSTSVVIHITPCIYTDFVSHVSASGFLKTSVQLHRAEGPAVSTTNFGFLAILEGLMEAFCSWIPVNPHLNQLSALRASAVSTKVCKYTKRVRCAPVASSSKDGNSEETASWQQEIRLLLNPNITTGAKQVLLQDLAKRTPEIIEDSCSMARSNPNMRGILDVLRQVTEDIVPDLVLNGPRYFARAVQEFPDGVTRQAKDSNSLRNSMPRPTAEELQQEFRNVFNRTPEGLFTPQYETLCSYDGFEIRKYPTLIVATSAMSPNKIGADITEVESAAAMGQAFNTLAGYLFGKNESKTAMKMTTPVVLDKGAPNEKMSFIIGEYNSVGDVPNTLDDSVVLREEEGKIYAVLEFSGYVTQGEAKRQREKLLSLLARNGVQTTDDGRDTYKCMIYNGPSTLPNLRRNEMMIEVVCPEDEAQ</sequence>
<accession>A0A2V3IW34</accession>
<dbReference type="InterPro" id="IPR011256">
    <property type="entry name" value="Reg_factor_effector_dom_sf"/>
</dbReference>
<dbReference type="Gene3D" id="3.20.80.10">
    <property type="entry name" value="Regulatory factor, effector binding domain"/>
    <property type="match status" value="1"/>
</dbReference>
<dbReference type="OrthoDB" id="3869at2759"/>
<comment type="caution">
    <text evidence="2">The sequence shown here is derived from an EMBL/GenBank/DDBJ whole genome shotgun (WGS) entry which is preliminary data.</text>
</comment>
<dbReference type="InterPro" id="IPR006917">
    <property type="entry name" value="SOUL_heme-bd"/>
</dbReference>
<evidence type="ECO:0000313" key="2">
    <source>
        <dbReference type="EMBL" id="PXF46354.1"/>
    </source>
</evidence>
<evidence type="ECO:0000256" key="1">
    <source>
        <dbReference type="ARBA" id="ARBA00009817"/>
    </source>
</evidence>
<keyword evidence="3" id="KW-1185">Reference proteome</keyword>
<dbReference type="PANTHER" id="PTHR11220:SF58">
    <property type="entry name" value="SOUL HEME-BINDING FAMILY PROTEIN"/>
    <property type="match status" value="1"/>
</dbReference>
<reference evidence="2 3" key="1">
    <citation type="journal article" date="2018" name="Mol. Biol. Evol.">
        <title>Analysis of the draft genome of the red seaweed Gracilariopsis chorda provides insights into genome size evolution in Rhodophyta.</title>
        <authorList>
            <person name="Lee J."/>
            <person name="Yang E.C."/>
            <person name="Graf L."/>
            <person name="Yang J.H."/>
            <person name="Qiu H."/>
            <person name="Zel Zion U."/>
            <person name="Chan C.X."/>
            <person name="Stephens T.G."/>
            <person name="Weber A.P.M."/>
            <person name="Boo G.H."/>
            <person name="Boo S.M."/>
            <person name="Kim K.M."/>
            <person name="Shin Y."/>
            <person name="Jung M."/>
            <person name="Lee S.J."/>
            <person name="Yim H.S."/>
            <person name="Lee J.H."/>
            <person name="Bhattacharya D."/>
            <person name="Yoon H.S."/>
        </authorList>
    </citation>
    <scope>NUCLEOTIDE SEQUENCE [LARGE SCALE GENOMIC DNA]</scope>
    <source>
        <strain evidence="2 3">SKKU-2015</strain>
        <tissue evidence="2">Whole body</tissue>
    </source>
</reference>
<proteinExistence type="inferred from homology"/>
<dbReference type="PANTHER" id="PTHR11220">
    <property type="entry name" value="HEME-BINDING PROTEIN-RELATED"/>
    <property type="match status" value="1"/>
</dbReference>
<protein>
    <submittedName>
        <fullName evidence="2">Heme-binding-like protein</fullName>
    </submittedName>
</protein>
<organism evidence="2 3">
    <name type="scientific">Gracilariopsis chorda</name>
    <dbReference type="NCBI Taxonomy" id="448386"/>
    <lineage>
        <taxon>Eukaryota</taxon>
        <taxon>Rhodophyta</taxon>
        <taxon>Florideophyceae</taxon>
        <taxon>Rhodymeniophycidae</taxon>
        <taxon>Gracilariales</taxon>
        <taxon>Gracilariaceae</taxon>
        <taxon>Gracilariopsis</taxon>
    </lineage>
</organism>
<dbReference type="Proteomes" id="UP000247409">
    <property type="component" value="Unassembled WGS sequence"/>
</dbReference>